<sequence>MNKKLQARDRKRKKIRAKISGTSLRPRLSVFKSNTAIYAQIIDDTAGKTLVAAKGSDAAKVGVEVAKNAAGKKIKAVVFDRGGYVYTGKVRALAEAARAAGLEF</sequence>
<dbReference type="GO" id="GO:0022625">
    <property type="term" value="C:cytosolic large ribosomal subunit"/>
    <property type="evidence" value="ECO:0007669"/>
    <property type="project" value="TreeGrafter"/>
</dbReference>
<dbReference type="CDD" id="cd00432">
    <property type="entry name" value="Ribosomal_L18_L5e"/>
    <property type="match status" value="1"/>
</dbReference>
<comment type="subunit">
    <text evidence="7">Part of the 50S ribosomal subunit; part of the 5S rRNA/L5/L18/L25 subcomplex. Contacts the 5S and 23S rRNAs.</text>
</comment>
<keyword evidence="2 7" id="KW-0699">rRNA-binding</keyword>
<keyword evidence="5 7" id="KW-0687">Ribonucleoprotein</keyword>
<dbReference type="GO" id="GO:0008097">
    <property type="term" value="F:5S rRNA binding"/>
    <property type="evidence" value="ECO:0007669"/>
    <property type="project" value="TreeGrafter"/>
</dbReference>
<name>A0A1G2T4Z7_9BACT</name>
<evidence type="ECO:0000256" key="7">
    <source>
        <dbReference type="HAMAP-Rule" id="MF_01337"/>
    </source>
</evidence>
<dbReference type="GO" id="GO:0006412">
    <property type="term" value="P:translation"/>
    <property type="evidence" value="ECO:0007669"/>
    <property type="project" value="UniProtKB-UniRule"/>
</dbReference>
<protein>
    <recommendedName>
        <fullName evidence="6 7">Large ribosomal subunit protein uL18</fullName>
    </recommendedName>
</protein>
<proteinExistence type="inferred from homology"/>
<dbReference type="EMBL" id="MHVJ01000011">
    <property type="protein sequence ID" value="OHA91671.1"/>
    <property type="molecule type" value="Genomic_DNA"/>
</dbReference>
<dbReference type="PANTHER" id="PTHR12899">
    <property type="entry name" value="39S RIBOSOMAL PROTEIN L18, MITOCHONDRIAL"/>
    <property type="match status" value="1"/>
</dbReference>
<dbReference type="NCBIfam" id="TIGR00060">
    <property type="entry name" value="L18_bact"/>
    <property type="match status" value="1"/>
</dbReference>
<evidence type="ECO:0000256" key="2">
    <source>
        <dbReference type="ARBA" id="ARBA00022730"/>
    </source>
</evidence>
<dbReference type="AlphaFoldDB" id="A0A1G2T4Z7"/>
<evidence type="ECO:0000256" key="6">
    <source>
        <dbReference type="ARBA" id="ARBA00035197"/>
    </source>
</evidence>
<evidence type="ECO:0000256" key="4">
    <source>
        <dbReference type="ARBA" id="ARBA00022980"/>
    </source>
</evidence>
<evidence type="ECO:0000313" key="8">
    <source>
        <dbReference type="EMBL" id="OHA91671.1"/>
    </source>
</evidence>
<accession>A0A1G2T4Z7</accession>
<dbReference type="Proteomes" id="UP000178612">
    <property type="component" value="Unassembled WGS sequence"/>
</dbReference>
<evidence type="ECO:0000256" key="1">
    <source>
        <dbReference type="ARBA" id="ARBA00007116"/>
    </source>
</evidence>
<dbReference type="GO" id="GO:0003735">
    <property type="term" value="F:structural constituent of ribosome"/>
    <property type="evidence" value="ECO:0007669"/>
    <property type="project" value="InterPro"/>
</dbReference>
<dbReference type="InterPro" id="IPR004389">
    <property type="entry name" value="Ribosomal_uL18_bac-type"/>
</dbReference>
<comment type="similarity">
    <text evidence="1 7">Belongs to the universal ribosomal protein uL18 family.</text>
</comment>
<dbReference type="InterPro" id="IPR057268">
    <property type="entry name" value="Ribosomal_L18"/>
</dbReference>
<comment type="function">
    <text evidence="7">This is one of the proteins that bind and probably mediate the attachment of the 5S RNA into the large ribosomal subunit, where it forms part of the central protuberance.</text>
</comment>
<dbReference type="SUPFAM" id="SSF53137">
    <property type="entry name" value="Translational machinery components"/>
    <property type="match status" value="1"/>
</dbReference>
<reference evidence="8 9" key="1">
    <citation type="journal article" date="2016" name="Nat. Commun.">
        <title>Thousands of microbial genomes shed light on interconnected biogeochemical processes in an aquifer system.</title>
        <authorList>
            <person name="Anantharaman K."/>
            <person name="Brown C.T."/>
            <person name="Hug L.A."/>
            <person name="Sharon I."/>
            <person name="Castelle C.J."/>
            <person name="Probst A.J."/>
            <person name="Thomas B.C."/>
            <person name="Singh A."/>
            <person name="Wilkins M.J."/>
            <person name="Karaoz U."/>
            <person name="Brodie E.L."/>
            <person name="Williams K.H."/>
            <person name="Hubbard S.S."/>
            <person name="Banfield J.F."/>
        </authorList>
    </citation>
    <scope>NUCLEOTIDE SEQUENCE [LARGE SCALE GENOMIC DNA]</scope>
</reference>
<keyword evidence="3 7" id="KW-0694">RNA-binding</keyword>
<dbReference type="Pfam" id="PF00861">
    <property type="entry name" value="Ribosomal_L18p"/>
    <property type="match status" value="1"/>
</dbReference>
<evidence type="ECO:0000256" key="5">
    <source>
        <dbReference type="ARBA" id="ARBA00023274"/>
    </source>
</evidence>
<gene>
    <name evidence="7" type="primary">rplR</name>
    <name evidence="8" type="ORF">A2758_01020</name>
</gene>
<dbReference type="Gene3D" id="3.30.420.100">
    <property type="match status" value="1"/>
</dbReference>
<organism evidence="8 9">
    <name type="scientific">Candidatus Zambryskibacteria bacterium RIFCSPHIGHO2_01_FULL_49_18</name>
    <dbReference type="NCBI Taxonomy" id="1802740"/>
    <lineage>
        <taxon>Bacteria</taxon>
        <taxon>Candidatus Zambryskiibacteriota</taxon>
    </lineage>
</organism>
<comment type="caution">
    <text evidence="8">The sequence shown here is derived from an EMBL/GenBank/DDBJ whole genome shotgun (WGS) entry which is preliminary data.</text>
</comment>
<keyword evidence="4 7" id="KW-0689">Ribosomal protein</keyword>
<evidence type="ECO:0000256" key="3">
    <source>
        <dbReference type="ARBA" id="ARBA00022884"/>
    </source>
</evidence>
<dbReference type="PANTHER" id="PTHR12899:SF3">
    <property type="entry name" value="LARGE RIBOSOMAL SUBUNIT PROTEIN UL18M"/>
    <property type="match status" value="1"/>
</dbReference>
<evidence type="ECO:0000313" key="9">
    <source>
        <dbReference type="Proteomes" id="UP000178612"/>
    </source>
</evidence>
<dbReference type="HAMAP" id="MF_01337_B">
    <property type="entry name" value="Ribosomal_uL18_B"/>
    <property type="match status" value="1"/>
</dbReference>
<dbReference type="InterPro" id="IPR005484">
    <property type="entry name" value="Ribosomal_uL18_bac/plant/anim"/>
</dbReference>